<organism evidence="1 2">
    <name type="scientific">Gordonia phage Octobien14</name>
    <dbReference type="NCBI Taxonomy" id="2483673"/>
    <lineage>
        <taxon>Viruses</taxon>
        <taxon>Duplodnaviria</taxon>
        <taxon>Heunggongvirae</taxon>
        <taxon>Uroviricota</taxon>
        <taxon>Caudoviricetes</taxon>
        <taxon>Deeyouvirinae</taxon>
        <taxon>Octobienvirus</taxon>
        <taxon>Octobienvirus octobien14</taxon>
    </lineage>
</organism>
<name>A0A3G3MBD0_9CAUD</name>
<dbReference type="KEGG" id="vg:70080912"/>
<accession>A0A3G3MBD0</accession>
<protein>
    <submittedName>
        <fullName evidence="1">Uncharacterized protein</fullName>
    </submittedName>
</protein>
<gene>
    <name evidence="1" type="primary">129</name>
    <name evidence="1" type="ORF">SEA_OCTOBIEN14_129</name>
</gene>
<sequence length="64" mass="7670">MLVAFGILVSTVVILAKWVRTAQRMSAKPREDSGTQLMLETRSRRQIRRDAREYRAKYREFNRR</sequence>
<evidence type="ECO:0000313" key="1">
    <source>
        <dbReference type="EMBL" id="AYR03264.1"/>
    </source>
</evidence>
<evidence type="ECO:0000313" key="2">
    <source>
        <dbReference type="Proteomes" id="UP000280547"/>
    </source>
</evidence>
<dbReference type="GeneID" id="70080912"/>
<dbReference type="EMBL" id="MH976515">
    <property type="protein sequence ID" value="AYR03264.1"/>
    <property type="molecule type" value="Genomic_DNA"/>
</dbReference>
<proteinExistence type="predicted"/>
<dbReference type="RefSeq" id="YP_010246368.1">
    <property type="nucleotide sequence ID" value="NC_060134.1"/>
</dbReference>
<keyword evidence="2" id="KW-1185">Reference proteome</keyword>
<dbReference type="Proteomes" id="UP000280547">
    <property type="component" value="Segment"/>
</dbReference>
<reference evidence="1 2" key="1">
    <citation type="submission" date="2018-09" db="EMBL/GenBank/DDBJ databases">
        <authorList>
            <person name="Amanuel B.M."/>
            <person name="Anspach C.J."/>
            <person name="Chiquito R.J."/>
            <person name="Gales J.M."/>
            <person name="Hall T."/>
            <person name="Hotaki K."/>
            <person name="Lozano B."/>
            <person name="Mugisha B."/>
            <person name="Fogarty M.P."/>
            <person name="Leadon S.A."/>
            <person name="Molloy S.D."/>
            <person name="Garlena R.A."/>
            <person name="Russell D.A."/>
            <person name="Pope W.H."/>
            <person name="Jacobs-Sera D."/>
            <person name="Hatfull G.F."/>
        </authorList>
    </citation>
    <scope>NUCLEOTIDE SEQUENCE [LARGE SCALE GENOMIC DNA]</scope>
</reference>